<gene>
    <name evidence="2" type="ORF">SJ059_28260</name>
</gene>
<evidence type="ECO:0000259" key="1">
    <source>
        <dbReference type="Pfam" id="PF13954"/>
    </source>
</evidence>
<evidence type="ECO:0000313" key="3">
    <source>
        <dbReference type="Proteomes" id="UP001279012"/>
    </source>
</evidence>
<feature type="domain" description="PapC N-terminal" evidence="1">
    <location>
        <begin position="21"/>
        <end position="62"/>
    </location>
</feature>
<sequence>MLSLVSLWVSGTYSGHAAGETFNSRLLELEHPVDIDISQFSRPDNLPEGDYQVDIYINERFFE</sequence>
<dbReference type="Pfam" id="PF13954">
    <property type="entry name" value="PapC_N"/>
    <property type="match status" value="1"/>
</dbReference>
<dbReference type="EMBL" id="JAWZZT010000786">
    <property type="protein sequence ID" value="MDX7018317.1"/>
    <property type="molecule type" value="Genomic_DNA"/>
</dbReference>
<protein>
    <submittedName>
        <fullName evidence="2">FimD/PapC N-terminal domain-containing protein</fullName>
    </submittedName>
</protein>
<proteinExistence type="predicted"/>
<dbReference type="InterPro" id="IPR025885">
    <property type="entry name" value="PapC_N"/>
</dbReference>
<dbReference type="SUPFAM" id="SSF141729">
    <property type="entry name" value="FimD N-terminal domain-like"/>
    <property type="match status" value="1"/>
</dbReference>
<dbReference type="Gene3D" id="3.10.20.410">
    <property type="match status" value="1"/>
</dbReference>
<reference evidence="2" key="1">
    <citation type="submission" date="2023-11" db="EMBL/GenBank/DDBJ databases">
        <title>Detection of rare carbapenemases in Enterobacterales - comparison of two colorimetric and two CIM-based carbapenemase assays.</title>
        <authorList>
            <person name="Schaffarczyk L."/>
            <person name="Noster J."/>
            <person name="Stelzer Y."/>
            <person name="Sattler J."/>
            <person name="Gatermann S."/>
            <person name="Hamprecht A."/>
        </authorList>
    </citation>
    <scope>NUCLEOTIDE SEQUENCE</scope>
    <source>
        <strain evidence="2">CIM-Cont-037</strain>
    </source>
</reference>
<dbReference type="InterPro" id="IPR037224">
    <property type="entry name" value="PapC_N_sf"/>
</dbReference>
<feature type="non-terminal residue" evidence="2">
    <location>
        <position position="63"/>
    </location>
</feature>
<dbReference type="Proteomes" id="UP001279012">
    <property type="component" value="Unassembled WGS sequence"/>
</dbReference>
<evidence type="ECO:0000313" key="2">
    <source>
        <dbReference type="EMBL" id="MDX7018317.1"/>
    </source>
</evidence>
<accession>A0AAW9EDM7</accession>
<comment type="caution">
    <text evidence="2">The sequence shown here is derived from an EMBL/GenBank/DDBJ whole genome shotgun (WGS) entry which is preliminary data.</text>
</comment>
<dbReference type="AlphaFoldDB" id="A0AAW9EDM7"/>
<name>A0AAW9EDM7_KLEAE</name>
<organism evidence="2 3">
    <name type="scientific">Klebsiella aerogenes</name>
    <name type="common">Enterobacter aerogenes</name>
    <dbReference type="NCBI Taxonomy" id="548"/>
    <lineage>
        <taxon>Bacteria</taxon>
        <taxon>Pseudomonadati</taxon>
        <taxon>Pseudomonadota</taxon>
        <taxon>Gammaproteobacteria</taxon>
        <taxon>Enterobacterales</taxon>
        <taxon>Enterobacteriaceae</taxon>
        <taxon>Klebsiella/Raoultella group</taxon>
        <taxon>Klebsiella</taxon>
    </lineage>
</organism>